<dbReference type="STRING" id="1337093.MBELCI_3664"/>
<keyword evidence="2" id="KW-1185">Reference proteome</keyword>
<evidence type="ECO:0000313" key="2">
    <source>
        <dbReference type="Proteomes" id="UP000016566"/>
    </source>
</evidence>
<gene>
    <name evidence="1" type="ORF">MBELCI_3664</name>
</gene>
<dbReference type="OrthoDB" id="9773411at2"/>
<organism evidence="1 2">
    <name type="scientific">Limimaricola cinnabarinus LL-001</name>
    <dbReference type="NCBI Taxonomy" id="1337093"/>
    <lineage>
        <taxon>Bacteria</taxon>
        <taxon>Pseudomonadati</taxon>
        <taxon>Pseudomonadota</taxon>
        <taxon>Alphaproteobacteria</taxon>
        <taxon>Rhodobacterales</taxon>
        <taxon>Paracoccaceae</taxon>
        <taxon>Limimaricola</taxon>
    </lineage>
</organism>
<proteinExistence type="predicted"/>
<dbReference type="Proteomes" id="UP000016566">
    <property type="component" value="Unassembled WGS sequence"/>
</dbReference>
<dbReference type="RefSeq" id="WP_021695710.1">
    <property type="nucleotide sequence ID" value="NZ_BATB01000113.1"/>
</dbReference>
<dbReference type="eggNOG" id="COG2067">
    <property type="taxonomic scope" value="Bacteria"/>
</dbReference>
<protein>
    <submittedName>
        <fullName evidence="1">Uncharacterized protein</fullName>
    </submittedName>
</protein>
<dbReference type="AlphaFoldDB" id="U2Z967"/>
<sequence length="953" mass="101802">MNRSTLLTATALVLILSVGGRPVGAETVGMAFPIAGLPTVAGGAAPATARPEAAAPDAFAFEILEAEEAPRAPQAAQRPAERAGTPITTATAAPVAVPVAALGRIEPRARTAQPLWTSTGIADLTLGHDLEEGRGWSEGRAAFFAEGPLRNGWTLTMSADTGARPLDEVFDGLGGTAPRDALERLRADPGAVTFGDESVMLGTGGRDGRPYARIAREGSHLTFGQGRVSLAEGDLIRADRSIYGLSGRLSGRRGTVEGFVSSEESIPQTDEFAATGGASYRLSHRDVLPGTTQLSVERRDENGRLLERRRLVEGVDYRVNHTQGHVLLDRPLVETPTGALFVGEADDLVLRADYARPAQGIEDSVAGLRARHEIGAGLSLGATTFRDGSGDAADTVTGLDLHHDAGRGLSVTAEIARSEGRGRAVEVSQDGGRSFTTRAAGAARTQADAWRIEAEAELERLMGREGHATAWAERREAGFAGDGAPLDEAVERSGLEVETVIANGTRLGFGAERTRRGDTESDELRATLEQRIGAQTHLSFGIERQRESGPAGGGGRTDLAARLGRDLGDAAQAYLFAEGSVEASGTLEGYDRYGAGVSGQVTDRLSAEAELGFGSAGTGLEAGLTYAREDGEIYLRQRIAGDETAEITGHDLVLGARRALFDDWSIFTEQDVLIGTSERKRGQSYGLDWTPGESLAFDLAASIDETSDAARRRTLSFGAESHGDRAAGRLRLELHSDEIEDADDSRGVLLAASTRRVTADQGGTLRARVEYARDVHDDAPDGAYAEAGLSYALRPVADDALVAVLSYDMRVDLERGAVGAADADAPLQRSHVFSADVDFRISPDLTLGAKYGVRLGEVAYDRDLPVWDDSPAHIFVLRGDWSFAENWDLLIEYRSLWQPEQETRDQGVLIAPYYRVNDHVRIGAGYNFGRFSDDLTDYDHDDRGVFVNAVYSF</sequence>
<accession>U2Z967</accession>
<name>U2Z967_9RHOB</name>
<comment type="caution">
    <text evidence="1">The sequence shown here is derived from an EMBL/GenBank/DDBJ whole genome shotgun (WGS) entry which is preliminary data.</text>
</comment>
<evidence type="ECO:0000313" key="1">
    <source>
        <dbReference type="EMBL" id="GAD57612.1"/>
    </source>
</evidence>
<reference evidence="1" key="1">
    <citation type="journal article" date="2013" name="Genome Announc.">
        <title>Draft Genome Sequence of Loktanella cinnabarina LL-001T, Isolated from Deep-Sea Floor Sediment.</title>
        <authorList>
            <person name="Nishi S."/>
            <person name="Tsubouchi T."/>
            <person name="Takaki Y."/>
            <person name="Koyanagi R."/>
            <person name="Satoh N."/>
            <person name="Maruyama T."/>
            <person name="Hatada Y."/>
        </authorList>
    </citation>
    <scope>NUCLEOTIDE SEQUENCE [LARGE SCALE GENOMIC DNA]</scope>
    <source>
        <strain evidence="1">LL-001</strain>
    </source>
</reference>
<dbReference type="EMBL" id="BATB01000113">
    <property type="protein sequence ID" value="GAD57612.1"/>
    <property type="molecule type" value="Genomic_DNA"/>
</dbReference>
<dbReference type="SUPFAM" id="SSF56935">
    <property type="entry name" value="Porins"/>
    <property type="match status" value="1"/>
</dbReference>